<accession>A0ACB0KV46</accession>
<sequence length="214" mass="24259">MDHNKQSVQPSSTIKVERKIVEKNRRNQMKILFSKLNSLLPYNPKEVVPLIDQVDETINYIKSLETNVKLAKEKKESLLRNKRSRSGCSSSCGAKGSIKSPKIEIHEMGFSLQIIVTCGVDDQFIFYEIIRILNEENVEVISANSSLTGDSIFHIVHAEIPQSLFQFGGTKVSDRLKSFVNGFVSEVQIDPHLLDFEIGTENWELLHSIVNKNN</sequence>
<evidence type="ECO:0000313" key="2">
    <source>
        <dbReference type="Proteomes" id="UP001177021"/>
    </source>
</evidence>
<evidence type="ECO:0000313" key="1">
    <source>
        <dbReference type="EMBL" id="CAJ2660501.1"/>
    </source>
</evidence>
<keyword evidence="2" id="KW-1185">Reference proteome</keyword>
<reference evidence="1" key="1">
    <citation type="submission" date="2023-10" db="EMBL/GenBank/DDBJ databases">
        <authorList>
            <person name="Rodriguez Cubillos JULIANA M."/>
            <person name="De Vega J."/>
        </authorList>
    </citation>
    <scope>NUCLEOTIDE SEQUENCE</scope>
</reference>
<proteinExistence type="predicted"/>
<name>A0ACB0KV46_TRIPR</name>
<dbReference type="Proteomes" id="UP001177021">
    <property type="component" value="Unassembled WGS sequence"/>
</dbReference>
<comment type="caution">
    <text evidence="1">The sequence shown here is derived from an EMBL/GenBank/DDBJ whole genome shotgun (WGS) entry which is preliminary data.</text>
</comment>
<organism evidence="1 2">
    <name type="scientific">Trifolium pratense</name>
    <name type="common">Red clover</name>
    <dbReference type="NCBI Taxonomy" id="57577"/>
    <lineage>
        <taxon>Eukaryota</taxon>
        <taxon>Viridiplantae</taxon>
        <taxon>Streptophyta</taxon>
        <taxon>Embryophyta</taxon>
        <taxon>Tracheophyta</taxon>
        <taxon>Spermatophyta</taxon>
        <taxon>Magnoliopsida</taxon>
        <taxon>eudicotyledons</taxon>
        <taxon>Gunneridae</taxon>
        <taxon>Pentapetalae</taxon>
        <taxon>rosids</taxon>
        <taxon>fabids</taxon>
        <taxon>Fabales</taxon>
        <taxon>Fabaceae</taxon>
        <taxon>Papilionoideae</taxon>
        <taxon>50 kb inversion clade</taxon>
        <taxon>NPAAA clade</taxon>
        <taxon>Hologalegina</taxon>
        <taxon>IRL clade</taxon>
        <taxon>Trifolieae</taxon>
        <taxon>Trifolium</taxon>
    </lineage>
</organism>
<gene>
    <name evidence="1" type="ORF">MILVUS5_LOCUS26445</name>
</gene>
<dbReference type="EMBL" id="CASHSV030000311">
    <property type="protein sequence ID" value="CAJ2660501.1"/>
    <property type="molecule type" value="Genomic_DNA"/>
</dbReference>
<protein>
    <submittedName>
        <fullName evidence="1">Uncharacterized protein</fullName>
    </submittedName>
</protein>